<comment type="caution">
    <text evidence="4">The sequence shown here is derived from an EMBL/GenBank/DDBJ whole genome shotgun (WGS) entry which is preliminary data.</text>
</comment>
<dbReference type="InterPro" id="IPR036291">
    <property type="entry name" value="NAD(P)-bd_dom_sf"/>
</dbReference>
<sequence>MGSIMASELANSLSNDVLLMTVPSPPNETWIAELERKYPGFKVRWVLQETKLPAHPLPHDVYDGVTILCTVLPHPAELLPKLRYVQLMSAGADRWITHELYKRPGVMFCTGNGVHAPQIAEWVIGTWLMMSHCFLDYAAEQQKQKYSRMLHLDVCDSPGLRMGILGYGAIGRQCARLANALGMEIYAFTRSEKPTPESRRDDSYCVPGTGDADGLIPAKWFHGASREAVNNFLAQDLDLLVVSLPLTETTKYILGREQFGILSRKKTFVANIARGQHIDHDALLEALKEGKIRGAAIDVTDPEPLPDGHPLFTAPNLFITPHISWRTPRLFDRIQGFIEQNLERLSKGEPLINVVNREHHY</sequence>
<dbReference type="Gene3D" id="3.40.50.720">
    <property type="entry name" value="NAD(P)-binding Rossmann-like Domain"/>
    <property type="match status" value="2"/>
</dbReference>
<dbReference type="PANTHER" id="PTHR43333:SF1">
    <property type="entry name" value="D-ISOMER SPECIFIC 2-HYDROXYACID DEHYDROGENASE NAD-BINDING DOMAIN-CONTAINING PROTEIN"/>
    <property type="match status" value="1"/>
</dbReference>
<keyword evidence="5" id="KW-1185">Reference proteome</keyword>
<evidence type="ECO:0000259" key="3">
    <source>
        <dbReference type="Pfam" id="PF02826"/>
    </source>
</evidence>
<dbReference type="InterPro" id="IPR006140">
    <property type="entry name" value="D-isomer_DH_NAD-bd"/>
</dbReference>
<organism evidence="4 5">
    <name type="scientific">Madurella fahalii</name>
    <dbReference type="NCBI Taxonomy" id="1157608"/>
    <lineage>
        <taxon>Eukaryota</taxon>
        <taxon>Fungi</taxon>
        <taxon>Dikarya</taxon>
        <taxon>Ascomycota</taxon>
        <taxon>Pezizomycotina</taxon>
        <taxon>Sordariomycetes</taxon>
        <taxon>Sordariomycetidae</taxon>
        <taxon>Sordariales</taxon>
        <taxon>Sordariales incertae sedis</taxon>
        <taxon>Madurella</taxon>
    </lineage>
</organism>
<name>A0ABQ0GGU0_9PEZI</name>
<gene>
    <name evidence="4" type="ORF">MFIFM68171_07164</name>
</gene>
<reference evidence="4 5" key="1">
    <citation type="submission" date="2024-09" db="EMBL/GenBank/DDBJ databases">
        <title>Itraconazole resistance in Madurella fahalii resulting from another homologue of gene encoding cytochrome P450 14-alpha sterol demethylase (CYP51).</title>
        <authorList>
            <person name="Yoshioka I."/>
            <person name="Fahal A.H."/>
            <person name="Kaneko S."/>
            <person name="Yaguchi T."/>
        </authorList>
    </citation>
    <scope>NUCLEOTIDE SEQUENCE [LARGE SCALE GENOMIC DNA]</scope>
    <source>
        <strain evidence="4 5">IFM 68171</strain>
    </source>
</reference>
<dbReference type="SUPFAM" id="SSF51735">
    <property type="entry name" value="NAD(P)-binding Rossmann-fold domains"/>
    <property type="match status" value="1"/>
</dbReference>
<dbReference type="InterPro" id="IPR029752">
    <property type="entry name" value="D-isomer_DH_CS1"/>
</dbReference>
<dbReference type="Pfam" id="PF02826">
    <property type="entry name" value="2-Hacid_dh_C"/>
    <property type="match status" value="2"/>
</dbReference>
<evidence type="ECO:0000256" key="2">
    <source>
        <dbReference type="ARBA" id="ARBA00023027"/>
    </source>
</evidence>
<dbReference type="RefSeq" id="XP_070918685.1">
    <property type="nucleotide sequence ID" value="XM_071062584.1"/>
</dbReference>
<proteinExistence type="predicted"/>
<dbReference type="EMBL" id="BAAFSV010000004">
    <property type="protein sequence ID" value="GAB1316954.1"/>
    <property type="molecule type" value="Genomic_DNA"/>
</dbReference>
<accession>A0ABQ0GGU0</accession>
<evidence type="ECO:0000313" key="4">
    <source>
        <dbReference type="EMBL" id="GAB1316954.1"/>
    </source>
</evidence>
<dbReference type="PROSITE" id="PS00065">
    <property type="entry name" value="D_2_HYDROXYACID_DH_1"/>
    <property type="match status" value="1"/>
</dbReference>
<protein>
    <submittedName>
        <fullName evidence="4">D-isomer specific 2-hydroxyacid dehydrogenase NAD-binding domain-containing protein</fullName>
    </submittedName>
</protein>
<feature type="domain" description="D-isomer specific 2-hydroxyacid dehydrogenase NAD-binding" evidence="3">
    <location>
        <begin position="128"/>
        <end position="196"/>
    </location>
</feature>
<keyword evidence="2" id="KW-0520">NAD</keyword>
<evidence type="ECO:0000256" key="1">
    <source>
        <dbReference type="ARBA" id="ARBA00023002"/>
    </source>
</evidence>
<evidence type="ECO:0000313" key="5">
    <source>
        <dbReference type="Proteomes" id="UP001628179"/>
    </source>
</evidence>
<dbReference type="Proteomes" id="UP001628179">
    <property type="component" value="Unassembled WGS sequence"/>
</dbReference>
<dbReference type="GeneID" id="98177907"/>
<feature type="domain" description="D-isomer specific 2-hydroxyacid dehydrogenase NAD-binding" evidence="3">
    <location>
        <begin position="233"/>
        <end position="324"/>
    </location>
</feature>
<keyword evidence="1" id="KW-0560">Oxidoreductase</keyword>
<dbReference type="CDD" id="cd12163">
    <property type="entry name" value="2-Hacid_dh_5"/>
    <property type="match status" value="1"/>
</dbReference>
<dbReference type="PANTHER" id="PTHR43333">
    <property type="entry name" value="2-HACID_DH_C DOMAIN-CONTAINING PROTEIN"/>
    <property type="match status" value="1"/>
</dbReference>